<evidence type="ECO:0000313" key="5">
    <source>
        <dbReference type="Proteomes" id="UP000269154"/>
    </source>
</evidence>
<dbReference type="OrthoDB" id="465590at2"/>
<feature type="domain" description="GST N-terminal" evidence="2">
    <location>
        <begin position="3"/>
        <end position="84"/>
    </location>
</feature>
<proteinExistence type="inferred from homology"/>
<dbReference type="Pfam" id="PF02798">
    <property type="entry name" value="GST_N"/>
    <property type="match status" value="1"/>
</dbReference>
<dbReference type="EMBL" id="RCBY01000055">
    <property type="protein sequence ID" value="RQH44038.1"/>
    <property type="molecule type" value="Genomic_DNA"/>
</dbReference>
<dbReference type="InterPro" id="IPR040079">
    <property type="entry name" value="Glutathione_S-Trfase"/>
</dbReference>
<dbReference type="PANTHER" id="PTHR44051:SF8">
    <property type="entry name" value="GLUTATHIONE S-TRANSFERASE GSTA"/>
    <property type="match status" value="1"/>
</dbReference>
<comment type="similarity">
    <text evidence="1">Belongs to the GST superfamily.</text>
</comment>
<organism evidence="4 5">
    <name type="scientific">Okeania hirsuta</name>
    <dbReference type="NCBI Taxonomy" id="1458930"/>
    <lineage>
        <taxon>Bacteria</taxon>
        <taxon>Bacillati</taxon>
        <taxon>Cyanobacteriota</taxon>
        <taxon>Cyanophyceae</taxon>
        <taxon>Oscillatoriophycideae</taxon>
        <taxon>Oscillatoriales</taxon>
        <taxon>Microcoleaceae</taxon>
        <taxon>Okeania</taxon>
    </lineage>
</organism>
<dbReference type="Proteomes" id="UP000269154">
    <property type="component" value="Unassembled WGS sequence"/>
</dbReference>
<dbReference type="Pfam" id="PF00043">
    <property type="entry name" value="GST_C"/>
    <property type="match status" value="1"/>
</dbReference>
<comment type="caution">
    <text evidence="4">The sequence shown here is derived from an EMBL/GenBank/DDBJ whole genome shotgun (WGS) entry which is preliminary data.</text>
</comment>
<reference evidence="4 5" key="1">
    <citation type="journal article" date="2018" name="ACS Chem. Biol.">
        <title>Ketoreductase domain dysfunction expands chemodiversity: malyngamide biosynthesis in the cyanobacterium Okeania hirsuta.</title>
        <authorList>
            <person name="Moss N.A."/>
            <person name="Leao T."/>
            <person name="Rankin M."/>
            <person name="McCullough T.M."/>
            <person name="Qu P."/>
            <person name="Korobeynikov A."/>
            <person name="Smith J.L."/>
            <person name="Gerwick L."/>
            <person name="Gerwick W.H."/>
        </authorList>
    </citation>
    <scope>NUCLEOTIDE SEQUENCE [LARGE SCALE GENOMIC DNA]</scope>
    <source>
        <strain evidence="4 5">PAB10Feb10-1</strain>
    </source>
</reference>
<dbReference type="SFLD" id="SFLDS00019">
    <property type="entry name" value="Glutathione_Transferase_(cytos"/>
    <property type="match status" value="1"/>
</dbReference>
<dbReference type="PROSITE" id="PS50404">
    <property type="entry name" value="GST_NTER"/>
    <property type="match status" value="1"/>
</dbReference>
<dbReference type="AlphaFoldDB" id="A0A3N6PMH3"/>
<sequence length="222" mass="25575">MNPTIELFCFQGSLFAWRVHLALVIHNVDYVSHYLDPSTGEHKQPDYLALNPRGKVPLLKHGELFVRESIAILVYLDSLYPEWQLFGNTSQEKAIIWQQVCEIENIIVPSLLQLIPPIFFGGLAEKEKEVVENFQKLKEEFTILNDEVLADKNWLAGNRLSAADIAIYPIFKFVEKLAVQEDVSKLNIDILPIEKKYPKLGDLLQKIDEMPNVDSLYPPDWR</sequence>
<dbReference type="InterPro" id="IPR036282">
    <property type="entry name" value="Glutathione-S-Trfase_C_sf"/>
</dbReference>
<dbReference type="InterPro" id="IPR036249">
    <property type="entry name" value="Thioredoxin-like_sf"/>
</dbReference>
<keyword evidence="4" id="KW-0808">Transferase</keyword>
<feature type="domain" description="GST C-terminal" evidence="3">
    <location>
        <begin position="89"/>
        <end position="222"/>
    </location>
</feature>
<accession>A0A3N6PMH3</accession>
<dbReference type="PANTHER" id="PTHR44051">
    <property type="entry name" value="GLUTATHIONE S-TRANSFERASE-RELATED"/>
    <property type="match status" value="1"/>
</dbReference>
<dbReference type="InterPro" id="IPR010987">
    <property type="entry name" value="Glutathione-S-Trfase_C-like"/>
</dbReference>
<dbReference type="RefSeq" id="WP_124145058.1">
    <property type="nucleotide sequence ID" value="NZ_CAWOKI010000063.1"/>
</dbReference>
<dbReference type="Gene3D" id="3.40.30.10">
    <property type="entry name" value="Glutaredoxin"/>
    <property type="match status" value="1"/>
</dbReference>
<evidence type="ECO:0000256" key="1">
    <source>
        <dbReference type="RuleBase" id="RU003494"/>
    </source>
</evidence>
<dbReference type="SUPFAM" id="SSF52833">
    <property type="entry name" value="Thioredoxin-like"/>
    <property type="match status" value="1"/>
</dbReference>
<gene>
    <name evidence="4" type="ORF">D5R40_12020</name>
</gene>
<evidence type="ECO:0000313" key="4">
    <source>
        <dbReference type="EMBL" id="RQH44038.1"/>
    </source>
</evidence>
<dbReference type="SFLD" id="SFLDG00358">
    <property type="entry name" value="Main_(cytGST)"/>
    <property type="match status" value="1"/>
</dbReference>
<dbReference type="PROSITE" id="PS50405">
    <property type="entry name" value="GST_CTER"/>
    <property type="match status" value="1"/>
</dbReference>
<dbReference type="InterPro" id="IPR004046">
    <property type="entry name" value="GST_C"/>
</dbReference>
<keyword evidence="5" id="KW-1185">Reference proteome</keyword>
<dbReference type="GO" id="GO:0016740">
    <property type="term" value="F:transferase activity"/>
    <property type="evidence" value="ECO:0007669"/>
    <property type="project" value="UniProtKB-KW"/>
</dbReference>
<evidence type="ECO:0000259" key="2">
    <source>
        <dbReference type="PROSITE" id="PS50404"/>
    </source>
</evidence>
<name>A0A3N6PMH3_9CYAN</name>
<dbReference type="InterPro" id="IPR004045">
    <property type="entry name" value="Glutathione_S-Trfase_N"/>
</dbReference>
<dbReference type="Gene3D" id="1.20.1050.10">
    <property type="match status" value="1"/>
</dbReference>
<evidence type="ECO:0000259" key="3">
    <source>
        <dbReference type="PROSITE" id="PS50405"/>
    </source>
</evidence>
<protein>
    <submittedName>
        <fullName evidence="4">Glutathione S-transferase family protein</fullName>
    </submittedName>
</protein>
<dbReference type="SUPFAM" id="SSF47616">
    <property type="entry name" value="GST C-terminal domain-like"/>
    <property type="match status" value="1"/>
</dbReference>